<name>A0A518BCG6_9BACT</name>
<gene>
    <name evidence="1" type="ORF">Pan216_55710</name>
</gene>
<dbReference type="GO" id="GO:0008198">
    <property type="term" value="F:ferrous iron binding"/>
    <property type="evidence" value="ECO:0007669"/>
    <property type="project" value="TreeGrafter"/>
</dbReference>
<proteinExistence type="predicted"/>
<dbReference type="GO" id="GO:0016226">
    <property type="term" value="P:iron-sulfur cluster assembly"/>
    <property type="evidence" value="ECO:0007669"/>
    <property type="project" value="InterPro"/>
</dbReference>
<dbReference type="AlphaFoldDB" id="A0A518BCG6"/>
<dbReference type="OrthoDB" id="9800346at2"/>
<dbReference type="Gene3D" id="1.10.10.600">
    <property type="entry name" value="IscX-like"/>
    <property type="match status" value="1"/>
</dbReference>
<dbReference type="InterPro" id="IPR036762">
    <property type="entry name" value="IscX-like_sf"/>
</dbReference>
<keyword evidence="2" id="KW-1185">Reference proteome</keyword>
<dbReference type="EMBL" id="CP036279">
    <property type="protein sequence ID" value="QDU64680.1"/>
    <property type="molecule type" value="Genomic_DNA"/>
</dbReference>
<dbReference type="GO" id="GO:0005829">
    <property type="term" value="C:cytosol"/>
    <property type="evidence" value="ECO:0007669"/>
    <property type="project" value="TreeGrafter"/>
</dbReference>
<dbReference type="PIRSF" id="PIRSF039003">
    <property type="entry name" value="IscX"/>
    <property type="match status" value="1"/>
</dbReference>
<protein>
    <recommendedName>
        <fullName evidence="3">FeS assembly protein IscX</fullName>
    </recommendedName>
</protein>
<dbReference type="PANTHER" id="PTHR37532">
    <property type="entry name" value="PROTEIN ISCX"/>
    <property type="match status" value="1"/>
</dbReference>
<dbReference type="SUPFAM" id="SSF140319">
    <property type="entry name" value="IscX-like"/>
    <property type="match status" value="1"/>
</dbReference>
<dbReference type="RefSeq" id="WP_145263041.1">
    <property type="nucleotide sequence ID" value="NZ_CP036279.1"/>
</dbReference>
<dbReference type="Pfam" id="PF04384">
    <property type="entry name" value="Fe-S_assembly"/>
    <property type="match status" value="1"/>
</dbReference>
<evidence type="ECO:0008006" key="3">
    <source>
        <dbReference type="Google" id="ProtNLM"/>
    </source>
</evidence>
<accession>A0A518BCG6</accession>
<dbReference type="Proteomes" id="UP000317093">
    <property type="component" value="Chromosome"/>
</dbReference>
<dbReference type="NCBIfam" id="TIGR03412">
    <property type="entry name" value="iscX_yfhJ"/>
    <property type="match status" value="1"/>
</dbReference>
<organism evidence="1 2">
    <name type="scientific">Kolteria novifilia</name>
    <dbReference type="NCBI Taxonomy" id="2527975"/>
    <lineage>
        <taxon>Bacteria</taxon>
        <taxon>Pseudomonadati</taxon>
        <taxon>Planctomycetota</taxon>
        <taxon>Planctomycetia</taxon>
        <taxon>Kolteriales</taxon>
        <taxon>Kolteriaceae</taxon>
        <taxon>Kolteria</taxon>
    </lineage>
</organism>
<evidence type="ECO:0000313" key="2">
    <source>
        <dbReference type="Proteomes" id="UP000317093"/>
    </source>
</evidence>
<reference evidence="1 2" key="1">
    <citation type="submission" date="2019-02" db="EMBL/GenBank/DDBJ databases">
        <title>Deep-cultivation of Planctomycetes and their phenomic and genomic characterization uncovers novel biology.</title>
        <authorList>
            <person name="Wiegand S."/>
            <person name="Jogler M."/>
            <person name="Boedeker C."/>
            <person name="Pinto D."/>
            <person name="Vollmers J."/>
            <person name="Rivas-Marin E."/>
            <person name="Kohn T."/>
            <person name="Peeters S.H."/>
            <person name="Heuer A."/>
            <person name="Rast P."/>
            <person name="Oberbeckmann S."/>
            <person name="Bunk B."/>
            <person name="Jeske O."/>
            <person name="Meyerdierks A."/>
            <person name="Storesund J.E."/>
            <person name="Kallscheuer N."/>
            <person name="Luecker S."/>
            <person name="Lage O.M."/>
            <person name="Pohl T."/>
            <person name="Merkel B.J."/>
            <person name="Hornburger P."/>
            <person name="Mueller R.-W."/>
            <person name="Bruemmer F."/>
            <person name="Labrenz M."/>
            <person name="Spormann A.M."/>
            <person name="Op den Camp H."/>
            <person name="Overmann J."/>
            <person name="Amann R."/>
            <person name="Jetten M.S.M."/>
            <person name="Mascher T."/>
            <person name="Medema M.H."/>
            <person name="Devos D.P."/>
            <person name="Kaster A.-K."/>
            <person name="Ovreas L."/>
            <person name="Rohde M."/>
            <person name="Galperin M.Y."/>
            <person name="Jogler C."/>
        </authorList>
    </citation>
    <scope>NUCLEOTIDE SEQUENCE [LARGE SCALE GENOMIC DNA]</scope>
    <source>
        <strain evidence="1 2">Pan216</strain>
    </source>
</reference>
<sequence>MSLDWNDSEEIGIQLFEKYPDLKPLEVRFTDLHKWVCELEEFEGDPTKSSEGILEAIQMVWYEEWKEENE</sequence>
<evidence type="ECO:0000313" key="1">
    <source>
        <dbReference type="EMBL" id="QDU64680.1"/>
    </source>
</evidence>
<dbReference type="PANTHER" id="PTHR37532:SF1">
    <property type="entry name" value="PROTEIN ISCX"/>
    <property type="match status" value="1"/>
</dbReference>
<dbReference type="KEGG" id="knv:Pan216_55710"/>
<dbReference type="InterPro" id="IPR007479">
    <property type="entry name" value="ISC_FeS_clus_asmbl_IscsX"/>
</dbReference>